<keyword evidence="2" id="KW-1185">Reference proteome</keyword>
<dbReference type="AlphaFoldDB" id="A0A9N8E3I1"/>
<comment type="caution">
    <text evidence="1">The sequence shown here is derived from an EMBL/GenBank/DDBJ whole genome shotgun (WGS) entry which is preliminary data.</text>
</comment>
<evidence type="ECO:0000313" key="2">
    <source>
        <dbReference type="Proteomes" id="UP001153069"/>
    </source>
</evidence>
<sequence length="351" mass="39773">MRVDKRFSSARIHSLLLLLGFFLPRWGLSVDAFLMIKAPYPSIASCLSLSSSLEDNDDSSNSFFESLLSRFQGDFDNYHQVVQDRSQGLLPREGGGHEQIHCLLVPVPPVVIPQTGTTVAGRLAAFYFDGIPQRIFRFRYYELKCVDDESSSSMVNMTLYCLHPTLEGQLRGISDPMEWPQAMSEFASSQPDEPVVTLLPNCDVQWSRDLDPVQHDYAQRRNDELQQQSTSDTGIHAVMVHGQAIVDSTMMPGTKIKVLDQLSLWDDQFWIHDRGLDPETGDFIYGNQRGVPYQLERVTQLKQTTSGWQRHVTNQELQWTLGPTWRTAEEYQAKLDAVGGGVSSQLNRRSK</sequence>
<proteinExistence type="predicted"/>
<dbReference type="Gene3D" id="2.40.128.590">
    <property type="entry name" value="CpcT/CpeT domain"/>
    <property type="match status" value="1"/>
</dbReference>
<dbReference type="GO" id="GO:0016829">
    <property type="term" value="F:lyase activity"/>
    <property type="evidence" value="ECO:0007669"/>
    <property type="project" value="InterPro"/>
</dbReference>
<dbReference type="Proteomes" id="UP001153069">
    <property type="component" value="Unassembled WGS sequence"/>
</dbReference>
<dbReference type="EMBL" id="CAICTM010000487">
    <property type="protein sequence ID" value="CAB9511505.1"/>
    <property type="molecule type" value="Genomic_DNA"/>
</dbReference>
<dbReference type="InterPro" id="IPR038672">
    <property type="entry name" value="CpcT/CpeT_sf"/>
</dbReference>
<gene>
    <name evidence="1" type="ORF">SEMRO_488_G153040.1</name>
</gene>
<protein>
    <submittedName>
        <fullName evidence="1">Uncharacterized protein</fullName>
    </submittedName>
</protein>
<dbReference type="InterPro" id="IPR010404">
    <property type="entry name" value="CpcT/CpeT"/>
</dbReference>
<accession>A0A9N8E3I1</accession>
<organism evidence="1 2">
    <name type="scientific">Seminavis robusta</name>
    <dbReference type="NCBI Taxonomy" id="568900"/>
    <lineage>
        <taxon>Eukaryota</taxon>
        <taxon>Sar</taxon>
        <taxon>Stramenopiles</taxon>
        <taxon>Ochrophyta</taxon>
        <taxon>Bacillariophyta</taxon>
        <taxon>Bacillariophyceae</taxon>
        <taxon>Bacillariophycidae</taxon>
        <taxon>Naviculales</taxon>
        <taxon>Naviculaceae</taxon>
        <taxon>Seminavis</taxon>
    </lineage>
</organism>
<dbReference type="Pfam" id="PF06206">
    <property type="entry name" value="CpeT"/>
    <property type="match status" value="1"/>
</dbReference>
<reference evidence="1" key="1">
    <citation type="submission" date="2020-06" db="EMBL/GenBank/DDBJ databases">
        <authorList>
            <consortium name="Plant Systems Biology data submission"/>
        </authorList>
    </citation>
    <scope>NUCLEOTIDE SEQUENCE</scope>
    <source>
        <strain evidence="1">D6</strain>
    </source>
</reference>
<name>A0A9N8E3I1_9STRA</name>
<evidence type="ECO:0000313" key="1">
    <source>
        <dbReference type="EMBL" id="CAB9511505.1"/>
    </source>
</evidence>
<dbReference type="OrthoDB" id="2708at2759"/>